<dbReference type="InterPro" id="IPR020904">
    <property type="entry name" value="Sc_DH/Rdtase_CS"/>
</dbReference>
<comment type="caution">
    <text evidence="3">The sequence shown here is derived from an EMBL/GenBank/DDBJ whole genome shotgun (WGS) entry which is preliminary data.</text>
</comment>
<protein>
    <submittedName>
        <fullName evidence="3">2-deoxy-D-gluconate 3-dehydrogenase</fullName>
    </submittedName>
</protein>
<dbReference type="PRINTS" id="PR00081">
    <property type="entry name" value="GDHRDH"/>
</dbReference>
<reference evidence="3 4" key="1">
    <citation type="submission" date="2014-12" db="EMBL/GenBank/DDBJ databases">
        <title>Draft genome sequence of Paenibacillus kamchatkensis strain B-2647.</title>
        <authorList>
            <person name="Karlyshev A.V."/>
            <person name="Kudryashova E.B."/>
        </authorList>
    </citation>
    <scope>NUCLEOTIDE SEQUENCE [LARGE SCALE GENOMIC DNA]</scope>
    <source>
        <strain evidence="3 4">VKM B-2647</strain>
    </source>
</reference>
<gene>
    <name evidence="3" type="ORF">SD70_03815</name>
</gene>
<dbReference type="Proteomes" id="UP000031967">
    <property type="component" value="Unassembled WGS sequence"/>
</dbReference>
<name>A0ABR5ALU3_9BACL</name>
<dbReference type="PANTHER" id="PTHR42760:SF5">
    <property type="entry name" value="2-DEHYDRO-3-DEOXY-D-GLUCONATE 5-DEHYDROGENASE"/>
    <property type="match status" value="1"/>
</dbReference>
<dbReference type="PRINTS" id="PR00080">
    <property type="entry name" value="SDRFAMILY"/>
</dbReference>
<evidence type="ECO:0000313" key="3">
    <source>
        <dbReference type="EMBL" id="KIL41996.1"/>
    </source>
</evidence>
<evidence type="ECO:0000256" key="1">
    <source>
        <dbReference type="ARBA" id="ARBA00006484"/>
    </source>
</evidence>
<dbReference type="RefSeq" id="WP_041045798.1">
    <property type="nucleotide sequence ID" value="NZ_JXAK01000004.1"/>
</dbReference>
<proteinExistence type="inferred from homology"/>
<dbReference type="Gene3D" id="3.40.50.720">
    <property type="entry name" value="NAD(P)-binding Rossmann-like Domain"/>
    <property type="match status" value="1"/>
</dbReference>
<dbReference type="EMBL" id="JXAK01000004">
    <property type="protein sequence ID" value="KIL41996.1"/>
    <property type="molecule type" value="Genomic_DNA"/>
</dbReference>
<dbReference type="PROSITE" id="PS00061">
    <property type="entry name" value="ADH_SHORT"/>
    <property type="match status" value="1"/>
</dbReference>
<organism evidence="3 4">
    <name type="scientific">Gordoniibacillus kamchatkensis</name>
    <dbReference type="NCBI Taxonomy" id="1590651"/>
    <lineage>
        <taxon>Bacteria</taxon>
        <taxon>Bacillati</taxon>
        <taxon>Bacillota</taxon>
        <taxon>Bacilli</taxon>
        <taxon>Bacillales</taxon>
        <taxon>Paenibacillaceae</taxon>
        <taxon>Gordoniibacillus</taxon>
    </lineage>
</organism>
<accession>A0ABR5ALU3</accession>
<dbReference type="InterPro" id="IPR002347">
    <property type="entry name" value="SDR_fam"/>
</dbReference>
<comment type="similarity">
    <text evidence="1">Belongs to the short-chain dehydrogenases/reductases (SDR) family.</text>
</comment>
<evidence type="ECO:0000313" key="4">
    <source>
        <dbReference type="Proteomes" id="UP000031967"/>
    </source>
</evidence>
<dbReference type="Pfam" id="PF13561">
    <property type="entry name" value="adh_short_C2"/>
    <property type="match status" value="1"/>
</dbReference>
<dbReference type="PANTHER" id="PTHR42760">
    <property type="entry name" value="SHORT-CHAIN DEHYDROGENASES/REDUCTASES FAMILY MEMBER"/>
    <property type="match status" value="1"/>
</dbReference>
<sequence>MNMFDLTGKKAMVTGASRGLGRGMATGLAKAGAEVVIVDLAEDAEEAARDIAKTVSEYTGKPAAIHAVRGNLLDRADRARVFEEGLQKLGGRIDILMNNAGIHDRRSCLDLPLEAWDQVLEINISAVFDLCKRAGEKMVAQGSGKIINTASMLSFIGGFNATAYAVSKGGVAQLTKSLSNEWAGRGIQVNAIAPGYMATTMNQDLLQDQVRLPQISARIPAGRWGTPEDVEGITIFLASSASNYITGAVIPVDGGYLGR</sequence>
<keyword evidence="2" id="KW-0560">Oxidoreductase</keyword>
<dbReference type="InterPro" id="IPR036291">
    <property type="entry name" value="NAD(P)-bd_dom_sf"/>
</dbReference>
<evidence type="ECO:0000256" key="2">
    <source>
        <dbReference type="ARBA" id="ARBA00023002"/>
    </source>
</evidence>
<dbReference type="SUPFAM" id="SSF51735">
    <property type="entry name" value="NAD(P)-binding Rossmann-fold domains"/>
    <property type="match status" value="1"/>
</dbReference>
<keyword evidence="4" id="KW-1185">Reference proteome</keyword>